<reference evidence="10 11" key="1">
    <citation type="submission" date="2019-07" db="EMBL/GenBank/DDBJ databases">
        <title>De Novo Assembly of kiwifruit Actinidia rufa.</title>
        <authorList>
            <person name="Sugita-Konishi S."/>
            <person name="Sato K."/>
            <person name="Mori E."/>
            <person name="Abe Y."/>
            <person name="Kisaki G."/>
            <person name="Hamano K."/>
            <person name="Suezawa K."/>
            <person name="Otani M."/>
            <person name="Fukuda T."/>
            <person name="Manabe T."/>
            <person name="Gomi K."/>
            <person name="Tabuchi M."/>
            <person name="Akimitsu K."/>
            <person name="Kataoka I."/>
        </authorList>
    </citation>
    <scope>NUCLEOTIDE SEQUENCE [LARGE SCALE GENOMIC DNA]</scope>
    <source>
        <strain evidence="11">cv. Fuchu</strain>
    </source>
</reference>
<evidence type="ECO:0000259" key="9">
    <source>
        <dbReference type="PROSITE" id="PS50011"/>
    </source>
</evidence>
<dbReference type="InterPro" id="IPR001611">
    <property type="entry name" value="Leu-rich_rpt"/>
</dbReference>
<evidence type="ECO:0000313" key="11">
    <source>
        <dbReference type="Proteomes" id="UP000585474"/>
    </source>
</evidence>
<gene>
    <name evidence="10" type="ORF">Acr_13g0005270</name>
</gene>
<evidence type="ECO:0000256" key="3">
    <source>
        <dbReference type="ARBA" id="ARBA00022692"/>
    </source>
</evidence>
<evidence type="ECO:0000313" key="10">
    <source>
        <dbReference type="EMBL" id="GFY99126.1"/>
    </source>
</evidence>
<dbReference type="InterPro" id="IPR001245">
    <property type="entry name" value="Ser-Thr/Tyr_kinase_cat_dom"/>
</dbReference>
<dbReference type="InterPro" id="IPR051809">
    <property type="entry name" value="Plant_receptor-like_S/T_kinase"/>
</dbReference>
<dbReference type="Gene3D" id="1.10.510.10">
    <property type="entry name" value="Transferase(Phosphotransferase) domain 1"/>
    <property type="match status" value="1"/>
</dbReference>
<dbReference type="SUPFAM" id="SSF52058">
    <property type="entry name" value="L domain-like"/>
    <property type="match status" value="1"/>
</dbReference>
<sequence>MIPSSVSALGTSPSTSASGVALRVALGCHVGSPVPKVVGKHFTIHRFGGTIETSDNLSTKLGKIHLDYNQISGSIPSEIRNLINLERIPLVSNHFTGNVPFETGMLQKLRDLDFSENELSGNIPSSLGNLSCPLEVGLLKNLGYLNVSENKLSGEIPSTVGSCVRLETLHVEGCSTNRRRICECKCSSVMRNSKLCGCVPELQQSLCKSKGSRIGDCHFKTENLIGVVGLGSVHKGIIQHDGTIVAIKVLNLQQCGVFKSFMAECEALRNIKHRNFVKMREKMKFTNEPKNLNLLHRLNIAIDVACDFGLARFLGKATPTIYANQVSSIGVRVFIRYTAPEYAMGSEVSAKEDIYSYGILLLEMFTGKRPTDDMFQDGLNLHNYVKMAFTYRVGEVADPLLLRGGEEKSGALP</sequence>
<keyword evidence="6" id="KW-1133">Transmembrane helix</keyword>
<organism evidence="10 11">
    <name type="scientific">Actinidia rufa</name>
    <dbReference type="NCBI Taxonomy" id="165716"/>
    <lineage>
        <taxon>Eukaryota</taxon>
        <taxon>Viridiplantae</taxon>
        <taxon>Streptophyta</taxon>
        <taxon>Embryophyta</taxon>
        <taxon>Tracheophyta</taxon>
        <taxon>Spermatophyta</taxon>
        <taxon>Magnoliopsida</taxon>
        <taxon>eudicotyledons</taxon>
        <taxon>Gunneridae</taxon>
        <taxon>Pentapetalae</taxon>
        <taxon>asterids</taxon>
        <taxon>Ericales</taxon>
        <taxon>Actinidiaceae</taxon>
        <taxon>Actinidia</taxon>
    </lineage>
</organism>
<accession>A0A7J0FL38</accession>
<dbReference type="EMBL" id="BJWL01000013">
    <property type="protein sequence ID" value="GFY99126.1"/>
    <property type="molecule type" value="Genomic_DNA"/>
</dbReference>
<dbReference type="InterPro" id="IPR000719">
    <property type="entry name" value="Prot_kinase_dom"/>
</dbReference>
<evidence type="ECO:0000256" key="5">
    <source>
        <dbReference type="ARBA" id="ARBA00022737"/>
    </source>
</evidence>
<dbReference type="Pfam" id="PF00560">
    <property type="entry name" value="LRR_1"/>
    <property type="match status" value="3"/>
</dbReference>
<keyword evidence="11" id="KW-1185">Reference proteome</keyword>
<dbReference type="GO" id="GO:0016020">
    <property type="term" value="C:membrane"/>
    <property type="evidence" value="ECO:0007669"/>
    <property type="project" value="UniProtKB-SubCell"/>
</dbReference>
<protein>
    <submittedName>
        <fullName evidence="10">Leucine-rich repeat protein kinase family protein</fullName>
    </submittedName>
</protein>
<dbReference type="GO" id="GO:0005524">
    <property type="term" value="F:ATP binding"/>
    <property type="evidence" value="ECO:0007669"/>
    <property type="project" value="InterPro"/>
</dbReference>
<keyword evidence="2" id="KW-0433">Leucine-rich repeat</keyword>
<keyword evidence="10" id="KW-0808">Transferase</keyword>
<dbReference type="InterPro" id="IPR011009">
    <property type="entry name" value="Kinase-like_dom_sf"/>
</dbReference>
<dbReference type="PANTHER" id="PTHR27008:SF596">
    <property type="entry name" value="OS02G0215500 PROTEIN"/>
    <property type="match status" value="1"/>
</dbReference>
<keyword evidence="5" id="KW-0677">Repeat</keyword>
<dbReference type="PROSITE" id="PS50011">
    <property type="entry name" value="PROTEIN_KINASE_DOM"/>
    <property type="match status" value="1"/>
</dbReference>
<keyword evidence="4" id="KW-0732">Signal</keyword>
<dbReference type="Gene3D" id="3.30.200.20">
    <property type="entry name" value="Phosphorylase Kinase, domain 1"/>
    <property type="match status" value="1"/>
</dbReference>
<dbReference type="Pfam" id="PF07714">
    <property type="entry name" value="PK_Tyr_Ser-Thr"/>
    <property type="match status" value="1"/>
</dbReference>
<dbReference type="InterPro" id="IPR032675">
    <property type="entry name" value="LRR_dom_sf"/>
</dbReference>
<keyword evidence="7" id="KW-0472">Membrane</keyword>
<evidence type="ECO:0000256" key="4">
    <source>
        <dbReference type="ARBA" id="ARBA00022729"/>
    </source>
</evidence>
<dbReference type="Gene3D" id="3.80.10.10">
    <property type="entry name" value="Ribonuclease Inhibitor"/>
    <property type="match status" value="2"/>
</dbReference>
<evidence type="ECO:0000256" key="2">
    <source>
        <dbReference type="ARBA" id="ARBA00022614"/>
    </source>
</evidence>
<keyword evidence="10" id="KW-0418">Kinase</keyword>
<keyword evidence="8" id="KW-0325">Glycoprotein</keyword>
<dbReference type="GO" id="GO:0004672">
    <property type="term" value="F:protein kinase activity"/>
    <property type="evidence" value="ECO:0007669"/>
    <property type="project" value="InterPro"/>
</dbReference>
<comment type="caution">
    <text evidence="10">The sequence shown here is derived from an EMBL/GenBank/DDBJ whole genome shotgun (WGS) entry which is preliminary data.</text>
</comment>
<dbReference type="AlphaFoldDB" id="A0A7J0FL38"/>
<evidence type="ECO:0000256" key="7">
    <source>
        <dbReference type="ARBA" id="ARBA00023136"/>
    </source>
</evidence>
<proteinExistence type="predicted"/>
<dbReference type="FunFam" id="3.80.10.10:FF:000041">
    <property type="entry name" value="LRR receptor-like serine/threonine-protein kinase ERECTA"/>
    <property type="match status" value="1"/>
</dbReference>
<evidence type="ECO:0000256" key="1">
    <source>
        <dbReference type="ARBA" id="ARBA00004370"/>
    </source>
</evidence>
<name>A0A7J0FL38_9ERIC</name>
<dbReference type="PANTHER" id="PTHR27008">
    <property type="entry name" value="OS04G0122200 PROTEIN"/>
    <property type="match status" value="1"/>
</dbReference>
<evidence type="ECO:0000256" key="8">
    <source>
        <dbReference type="ARBA" id="ARBA00023180"/>
    </source>
</evidence>
<comment type="subcellular location">
    <subcellularLocation>
        <location evidence="1">Membrane</location>
    </subcellularLocation>
</comment>
<dbReference type="SUPFAM" id="SSF56112">
    <property type="entry name" value="Protein kinase-like (PK-like)"/>
    <property type="match status" value="1"/>
</dbReference>
<feature type="domain" description="Protein kinase" evidence="9">
    <location>
        <begin position="136"/>
        <end position="413"/>
    </location>
</feature>
<dbReference type="OrthoDB" id="676979at2759"/>
<dbReference type="Proteomes" id="UP000585474">
    <property type="component" value="Unassembled WGS sequence"/>
</dbReference>
<evidence type="ECO:0000256" key="6">
    <source>
        <dbReference type="ARBA" id="ARBA00022989"/>
    </source>
</evidence>
<keyword evidence="3" id="KW-0812">Transmembrane</keyword>